<comment type="caution">
    <text evidence="1">The sequence shown here is derived from an EMBL/GenBank/DDBJ whole genome shotgun (WGS) entry which is preliminary data.</text>
</comment>
<dbReference type="Proteomes" id="UP000014216">
    <property type="component" value="Unassembled WGS sequence"/>
</dbReference>
<dbReference type="NCBIfam" id="NF033496">
    <property type="entry name" value="DUF2080_fam_acc"/>
    <property type="match status" value="1"/>
</dbReference>
<reference evidence="1 2" key="1">
    <citation type="journal article" date="2013" name="Genome Announc.">
        <title>Draft Genome Sequence of Desulfotignum phosphitoxidans DSM 13687 Strain FiPS-3.</title>
        <authorList>
            <person name="Poehlein A."/>
            <person name="Daniel R."/>
            <person name="Simeonova D.D."/>
        </authorList>
    </citation>
    <scope>NUCLEOTIDE SEQUENCE [LARGE SCALE GENOMIC DNA]</scope>
    <source>
        <strain evidence="1 2">DSM 13687</strain>
    </source>
</reference>
<proteinExistence type="predicted"/>
<dbReference type="EMBL" id="APJX01000009">
    <property type="protein sequence ID" value="EMS78207.1"/>
    <property type="molecule type" value="Genomic_DNA"/>
</dbReference>
<accession>S0G243</accession>
<evidence type="ECO:0000313" key="2">
    <source>
        <dbReference type="Proteomes" id="UP000014216"/>
    </source>
</evidence>
<gene>
    <name evidence="1" type="ORF">Dpo_9c00390</name>
</gene>
<protein>
    <submittedName>
        <fullName evidence="1">Uncharacterized protein</fullName>
    </submittedName>
</protein>
<keyword evidence="2" id="KW-1185">Reference proteome</keyword>
<name>S0G243_9BACT</name>
<organism evidence="1 2">
    <name type="scientific">Desulfotignum phosphitoxidans DSM 13687</name>
    <dbReference type="NCBI Taxonomy" id="1286635"/>
    <lineage>
        <taxon>Bacteria</taxon>
        <taxon>Pseudomonadati</taxon>
        <taxon>Thermodesulfobacteriota</taxon>
        <taxon>Desulfobacteria</taxon>
        <taxon>Desulfobacterales</taxon>
        <taxon>Desulfobacteraceae</taxon>
        <taxon>Desulfotignum</taxon>
    </lineage>
</organism>
<sequence>MEVVMNEKKGTSYGKNNNGSPVKFEVYGDVLIEKIVRSNGKGGRIYLPPDWVGKTIKIIK</sequence>
<dbReference type="AlphaFoldDB" id="S0G243"/>
<evidence type="ECO:0000313" key="1">
    <source>
        <dbReference type="EMBL" id="EMS78207.1"/>
    </source>
</evidence>